<comment type="similarity">
    <text evidence="4">Belongs to the radical SAM superfamily. KamA family.</text>
</comment>
<keyword evidence="11 14" id="KW-0411">Iron-sulfur</keyword>
<evidence type="ECO:0000256" key="2">
    <source>
        <dbReference type="ARBA" id="ARBA00001933"/>
    </source>
</evidence>
<organism evidence="17 18">
    <name type="scientific">endosymbiont of Galathealinum brachiosum</name>
    <dbReference type="NCBI Taxonomy" id="2200906"/>
    <lineage>
        <taxon>Bacteria</taxon>
        <taxon>Pseudomonadati</taxon>
        <taxon>Pseudomonadota</taxon>
        <taxon>Gammaproteobacteria</taxon>
        <taxon>sulfur-oxidizing symbionts</taxon>
    </lineage>
</organism>
<evidence type="ECO:0000256" key="7">
    <source>
        <dbReference type="ARBA" id="ARBA00022691"/>
    </source>
</evidence>
<evidence type="ECO:0000256" key="15">
    <source>
        <dbReference type="PIRSR" id="PIRSR603739-50"/>
    </source>
</evidence>
<reference evidence="17 18" key="1">
    <citation type="journal article" date="2018" name="ISME J.">
        <title>Endosymbiont genomes yield clues of tubeworm success.</title>
        <authorList>
            <person name="Li Y."/>
            <person name="Liles M.R."/>
            <person name="Halanych K.M."/>
        </authorList>
    </citation>
    <scope>NUCLEOTIDE SEQUENCE [LARGE SCALE GENOMIC DNA]</scope>
    <source>
        <strain evidence="17">A1464</strain>
    </source>
</reference>
<dbReference type="NCBIfam" id="TIGR03821">
    <property type="entry name" value="EFP_modif_epmB"/>
    <property type="match status" value="1"/>
</dbReference>
<dbReference type="Proteomes" id="UP000254266">
    <property type="component" value="Unassembled WGS sequence"/>
</dbReference>
<evidence type="ECO:0000256" key="6">
    <source>
        <dbReference type="ARBA" id="ARBA00022485"/>
    </source>
</evidence>
<dbReference type="Pfam" id="PF04055">
    <property type="entry name" value="Radical_SAM"/>
    <property type="match status" value="1"/>
</dbReference>
<dbReference type="InterPro" id="IPR058240">
    <property type="entry name" value="rSAM_sf"/>
</dbReference>
<evidence type="ECO:0000256" key="3">
    <source>
        <dbReference type="ARBA" id="ARBA00001966"/>
    </source>
</evidence>
<comment type="caution">
    <text evidence="17">The sequence shown here is derived from an EMBL/GenBank/DDBJ whole genome shotgun (WGS) entry which is preliminary data.</text>
</comment>
<evidence type="ECO:0000256" key="8">
    <source>
        <dbReference type="ARBA" id="ARBA00022723"/>
    </source>
</evidence>
<feature type="binding site" evidence="14">
    <location>
        <position position="129"/>
    </location>
    <ligand>
        <name>[4Fe-4S] cluster</name>
        <dbReference type="ChEBI" id="CHEBI:49883"/>
        <note>4Fe-4S-S-AdoMet</note>
    </ligand>
</feature>
<keyword evidence="9 15" id="KW-0663">Pyridoxal phosphate</keyword>
<feature type="binding site" evidence="14">
    <location>
        <position position="132"/>
    </location>
    <ligand>
        <name>[4Fe-4S] cluster</name>
        <dbReference type="ChEBI" id="CHEBI:49883"/>
        <note>4Fe-4S-S-AdoMet</note>
    </ligand>
</feature>
<dbReference type="SUPFAM" id="SSF102114">
    <property type="entry name" value="Radical SAM enzymes"/>
    <property type="match status" value="1"/>
</dbReference>
<evidence type="ECO:0000256" key="1">
    <source>
        <dbReference type="ARBA" id="ARBA00001352"/>
    </source>
</evidence>
<dbReference type="GO" id="GO:0046872">
    <property type="term" value="F:metal ion binding"/>
    <property type="evidence" value="ECO:0007669"/>
    <property type="project" value="UniProtKB-KW"/>
</dbReference>
<keyword evidence="10" id="KW-0408">Iron</keyword>
<dbReference type="InterPro" id="IPR003739">
    <property type="entry name" value="Lys_aminomutase/Glu_NH3_mut"/>
</dbReference>
<gene>
    <name evidence="17" type="primary">epmB</name>
    <name evidence="17" type="ORF">DIZ80_05225</name>
</gene>
<evidence type="ECO:0000256" key="5">
    <source>
        <dbReference type="ARBA" id="ARBA00022363"/>
    </source>
</evidence>
<dbReference type="PANTHER" id="PTHR30538">
    <property type="entry name" value="LYSINE 2,3-AMINOMUTASE-RELATED"/>
    <property type="match status" value="1"/>
</dbReference>
<dbReference type="SFLD" id="SFLDG01070">
    <property type="entry name" value="PLP-dependent"/>
    <property type="match status" value="1"/>
</dbReference>
<dbReference type="PANTHER" id="PTHR30538:SF1">
    <property type="entry name" value="L-LYSINE 2,3-AMINOMUTASE"/>
    <property type="match status" value="1"/>
</dbReference>
<accession>A0A370DIW8</accession>
<comment type="cofactor">
    <cofactor evidence="2 15">
        <name>pyridoxal 5'-phosphate</name>
        <dbReference type="ChEBI" id="CHEBI:597326"/>
    </cofactor>
</comment>
<evidence type="ECO:0000259" key="16">
    <source>
        <dbReference type="PROSITE" id="PS51918"/>
    </source>
</evidence>
<comment type="catalytic activity">
    <reaction evidence="1">
        <text>L-lysine = D-beta-lysine</text>
        <dbReference type="Rhea" id="RHEA:44148"/>
        <dbReference type="ChEBI" id="CHEBI:32551"/>
        <dbReference type="ChEBI" id="CHEBI:84138"/>
    </reaction>
</comment>
<evidence type="ECO:0000256" key="13">
    <source>
        <dbReference type="ARBA" id="ARBA00030756"/>
    </source>
</evidence>
<keyword evidence="12" id="KW-0413">Isomerase</keyword>
<dbReference type="NCBIfam" id="TIGR00238">
    <property type="entry name" value="KamA family radical SAM protein"/>
    <property type="match status" value="1"/>
</dbReference>
<protein>
    <recommendedName>
        <fullName evidence="5">L-lysine 2,3-aminomutase</fullName>
    </recommendedName>
    <alternativeName>
        <fullName evidence="13">EF-P post-translational modification enzyme B</fullName>
    </alternativeName>
</protein>
<proteinExistence type="inferred from homology"/>
<evidence type="ECO:0000256" key="12">
    <source>
        <dbReference type="ARBA" id="ARBA00023235"/>
    </source>
</evidence>
<dbReference type="PIRSF" id="PIRSF004911">
    <property type="entry name" value="DUF160"/>
    <property type="match status" value="1"/>
</dbReference>
<keyword evidence="8 14" id="KW-0479">Metal-binding</keyword>
<dbReference type="AlphaFoldDB" id="A0A370DIW8"/>
<evidence type="ECO:0000313" key="17">
    <source>
        <dbReference type="EMBL" id="RDH84868.1"/>
    </source>
</evidence>
<dbReference type="GO" id="GO:0051539">
    <property type="term" value="F:4 iron, 4 sulfur cluster binding"/>
    <property type="evidence" value="ECO:0007669"/>
    <property type="project" value="UniProtKB-KW"/>
</dbReference>
<dbReference type="Gene3D" id="3.20.20.70">
    <property type="entry name" value="Aldolase class I"/>
    <property type="match status" value="1"/>
</dbReference>
<evidence type="ECO:0000256" key="10">
    <source>
        <dbReference type="ARBA" id="ARBA00023004"/>
    </source>
</evidence>
<sequence>MPKTITIKSENFISNLPISWQQQLSQAVSDPDQLLDILNIKPDQFPLFSEANQQFSLKVPHAYINKIQKSNARDPLLLQIMTQSQEMLPSENFHTDPVGDLNANKTPGLLHKYNGRVLLITTGACAVHCRYCFRRHFPYQQQQAGREQWSQAINYIQHDKSIKEVILSGGDPLVLSDKKLDDLVTQLENIPHITRLRIHSRLPVVLPDRITDKLVNTLSSSRFNVCLVIHANHANEITDNEVNALDKLKQAGIHLLNQAVLLKDINHHIDDQVNLSETLFNAGVLPYYLHLLDPVQGAAHFDVKLNDALCLMTQMQNKLPGFLVPRLVREIAGETSKTPANEL</sequence>
<keyword evidence="6 14" id="KW-0004">4Fe-4S</keyword>
<dbReference type="InterPro" id="IPR022462">
    <property type="entry name" value="EpmB"/>
</dbReference>
<feature type="modified residue" description="N6-(pyridoxal phosphate)lysine" evidence="15">
    <location>
        <position position="337"/>
    </location>
</feature>
<keyword evidence="7" id="KW-0949">S-adenosyl-L-methionine</keyword>
<dbReference type="GO" id="GO:0016853">
    <property type="term" value="F:isomerase activity"/>
    <property type="evidence" value="ECO:0007669"/>
    <property type="project" value="UniProtKB-KW"/>
</dbReference>
<feature type="binding site" evidence="14">
    <location>
        <position position="125"/>
    </location>
    <ligand>
        <name>[4Fe-4S] cluster</name>
        <dbReference type="ChEBI" id="CHEBI:49883"/>
        <note>4Fe-4S-S-AdoMet</note>
    </ligand>
</feature>
<evidence type="ECO:0000313" key="18">
    <source>
        <dbReference type="Proteomes" id="UP000254266"/>
    </source>
</evidence>
<comment type="cofactor">
    <cofactor evidence="3">
        <name>[4Fe-4S] cluster</name>
        <dbReference type="ChEBI" id="CHEBI:49883"/>
    </cofactor>
</comment>
<evidence type="ECO:0000256" key="14">
    <source>
        <dbReference type="PIRSR" id="PIRSR004911-1"/>
    </source>
</evidence>
<evidence type="ECO:0000256" key="9">
    <source>
        <dbReference type="ARBA" id="ARBA00022898"/>
    </source>
</evidence>
<dbReference type="SFLD" id="SFLDF00314">
    <property type="entry name" value="L-lysine_2_3-aminomutase_(yjeK"/>
    <property type="match status" value="1"/>
</dbReference>
<dbReference type="SFLD" id="SFLDS00029">
    <property type="entry name" value="Radical_SAM"/>
    <property type="match status" value="1"/>
</dbReference>
<evidence type="ECO:0000256" key="11">
    <source>
        <dbReference type="ARBA" id="ARBA00023014"/>
    </source>
</evidence>
<dbReference type="InterPro" id="IPR007197">
    <property type="entry name" value="rSAM"/>
</dbReference>
<feature type="domain" description="Radical SAM core" evidence="16">
    <location>
        <begin position="111"/>
        <end position="323"/>
    </location>
</feature>
<dbReference type="CDD" id="cd01335">
    <property type="entry name" value="Radical_SAM"/>
    <property type="match status" value="1"/>
</dbReference>
<dbReference type="PROSITE" id="PS51918">
    <property type="entry name" value="RADICAL_SAM"/>
    <property type="match status" value="1"/>
</dbReference>
<dbReference type="EMBL" id="QFXC01000007">
    <property type="protein sequence ID" value="RDH84868.1"/>
    <property type="molecule type" value="Genomic_DNA"/>
</dbReference>
<dbReference type="InterPro" id="IPR013785">
    <property type="entry name" value="Aldolase_TIM"/>
</dbReference>
<keyword evidence="18" id="KW-1185">Reference proteome</keyword>
<name>A0A370DIW8_9GAMM</name>
<evidence type="ECO:0000256" key="4">
    <source>
        <dbReference type="ARBA" id="ARBA00008703"/>
    </source>
</evidence>